<evidence type="ECO:0000256" key="1">
    <source>
        <dbReference type="SAM" id="SignalP"/>
    </source>
</evidence>
<dbReference type="PROSITE" id="PS51208">
    <property type="entry name" value="AUTOTRANSPORTER"/>
    <property type="match status" value="1"/>
</dbReference>
<evidence type="ECO:0000313" key="3">
    <source>
        <dbReference type="EMBL" id="VVD72879.1"/>
    </source>
</evidence>
<organism evidence="3 4">
    <name type="scientific">Pandoraea terrae</name>
    <dbReference type="NCBI Taxonomy" id="1537710"/>
    <lineage>
        <taxon>Bacteria</taxon>
        <taxon>Pseudomonadati</taxon>
        <taxon>Pseudomonadota</taxon>
        <taxon>Betaproteobacteria</taxon>
        <taxon>Burkholderiales</taxon>
        <taxon>Burkholderiaceae</taxon>
        <taxon>Pandoraea</taxon>
    </lineage>
</organism>
<dbReference type="GO" id="GO:0019867">
    <property type="term" value="C:outer membrane"/>
    <property type="evidence" value="ECO:0007669"/>
    <property type="project" value="InterPro"/>
</dbReference>
<dbReference type="SUPFAM" id="SSF103515">
    <property type="entry name" value="Autotransporter"/>
    <property type="match status" value="1"/>
</dbReference>
<feature type="chain" id="PRO_5022765750" evidence="1">
    <location>
        <begin position="36"/>
        <end position="895"/>
    </location>
</feature>
<sequence length="895" mass="89820">MHQSQRRSRSRSAVPSRLSPLLVALGFLPAASAFATCTTTAPPSNTTVTCSGTSTTPVVAQPGSTNVTVQATAGGTVSTVHTTDADAVALRVDSASTIVNAGTISVSGTVGSGLHRGAGMLGFNDGNQLTNTSTGIINTTGGFNDGMAINGNNGTLTNAGAITTNGTQAYGMAAEWGQSASPNADNNTFTNTGSVTTHGAAARAISVVGGHGTVNNSGTLLATGSGTAYTVYMQGNASLLNNSGHIEATGTGADAVVVNSLGTTFTATVNNMTGGEIVSRQRFGIRTTNGISTITNAGLVQSDAGTAIAMGTLGHNTLILQTGSRIVGSADGGNMTNSQLILQGTGVADSPFSNFGKLLAQGTDWTWAGSGTFNTVQVQNGRFNLTGTIGGTTSVAAGTELAGTGTLTGDLTNAGTVHPGAGNATGALTVVGNYVGQNGTLAIDSALGNDSAPVSPLVLSTGAASGNTTVSVRNLGGAGDLTTADGIPVVRAVNGATTAAGAFALGSRVSAGAYTYFLYRGGVSAGTADSWYLRSSVAAAPLAAFAASAAPGVPTIAPQAAPGTPPLPTPDPGDDPVPTYRVEVPIYSAMPVLARAVGIAQLGTFHERQGQQGLLDEQGRLPAAWGRVWGQASQLRATGTVTPQFDGTLGGVQVGHDLFASTNESGHRDHIGVLAGWTGAHGDITGFALGWHDTAAGSLGVDAYSAGLYWTHILPAGAYTDMVLMGTSMQFSPKSASGINTSTRGKSFTASLETGWPLAIAPNLSLEPQAQVIWQRQSINDFDDGISTVGFSNGNSGLARIGARLEANLDGPRGLLRPYLLVNLLHSFGAAGSVLFGGVTPITTGTSSTAAQFGVGMAGRVGKSASVYATVAYLTQLDATRQQTISGTIGLRWSW</sequence>
<dbReference type="Pfam" id="PF18883">
    <property type="entry name" value="AC_1"/>
    <property type="match status" value="1"/>
</dbReference>
<dbReference type="AlphaFoldDB" id="A0A5E4SFT9"/>
<proteinExistence type="predicted"/>
<dbReference type="Gene3D" id="2.160.20.20">
    <property type="match status" value="1"/>
</dbReference>
<keyword evidence="4" id="KW-1185">Reference proteome</keyword>
<dbReference type="RefSeq" id="WP_150695611.1">
    <property type="nucleotide sequence ID" value="NZ_CABPRZ010000002.1"/>
</dbReference>
<gene>
    <name evidence="3" type="primary">bmaC_4</name>
    <name evidence="3" type="ORF">PTE30175_00661</name>
</gene>
<dbReference type="InterPro" id="IPR005546">
    <property type="entry name" value="Autotransporte_beta"/>
</dbReference>
<protein>
    <submittedName>
        <fullName evidence="3">Adhesin BmaC autotransporter</fullName>
    </submittedName>
</protein>
<evidence type="ECO:0000259" key="2">
    <source>
        <dbReference type="PROSITE" id="PS51208"/>
    </source>
</evidence>
<dbReference type="NCBIfam" id="TIGR01414">
    <property type="entry name" value="autotrans_barl"/>
    <property type="match status" value="1"/>
</dbReference>
<dbReference type="InterPro" id="IPR011050">
    <property type="entry name" value="Pectin_lyase_fold/virulence"/>
</dbReference>
<dbReference type="Proteomes" id="UP000414233">
    <property type="component" value="Unassembled WGS sequence"/>
</dbReference>
<dbReference type="SUPFAM" id="SSF51126">
    <property type="entry name" value="Pectin lyase-like"/>
    <property type="match status" value="1"/>
</dbReference>
<feature type="domain" description="Autotransporter" evidence="2">
    <location>
        <begin position="617"/>
        <end position="895"/>
    </location>
</feature>
<reference evidence="3 4" key="1">
    <citation type="submission" date="2019-08" db="EMBL/GenBank/DDBJ databases">
        <authorList>
            <person name="Peeters C."/>
        </authorList>
    </citation>
    <scope>NUCLEOTIDE SEQUENCE [LARGE SCALE GENOMIC DNA]</scope>
    <source>
        <strain evidence="3 4">LMG 30175</strain>
    </source>
</reference>
<dbReference type="InterPro" id="IPR043990">
    <property type="entry name" value="AC_1"/>
</dbReference>
<name>A0A5E4SFT9_9BURK</name>
<dbReference type="InterPro" id="IPR036709">
    <property type="entry name" value="Autotransporte_beta_dom_sf"/>
</dbReference>
<dbReference type="InterPro" id="IPR006315">
    <property type="entry name" value="OM_autotransptr_brl_dom"/>
</dbReference>
<dbReference type="Gene3D" id="2.40.128.130">
    <property type="entry name" value="Autotransporter beta-domain"/>
    <property type="match status" value="1"/>
</dbReference>
<dbReference type="CDD" id="cd01344">
    <property type="entry name" value="PL2_Passenger_AT"/>
    <property type="match status" value="1"/>
</dbReference>
<dbReference type="InterPro" id="IPR012332">
    <property type="entry name" value="Autotransporter_pectin_lyase_C"/>
</dbReference>
<accession>A0A5E4SFT9</accession>
<keyword evidence="1" id="KW-0732">Signal</keyword>
<dbReference type="SMART" id="SM00869">
    <property type="entry name" value="Autotransporter"/>
    <property type="match status" value="1"/>
</dbReference>
<dbReference type="OrthoDB" id="8613300at2"/>
<feature type="signal peptide" evidence="1">
    <location>
        <begin position="1"/>
        <end position="35"/>
    </location>
</feature>
<evidence type="ECO:0000313" key="4">
    <source>
        <dbReference type="Proteomes" id="UP000414233"/>
    </source>
</evidence>
<dbReference type="Pfam" id="PF03797">
    <property type="entry name" value="Autotransporter"/>
    <property type="match status" value="1"/>
</dbReference>
<dbReference type="EMBL" id="CABPRZ010000002">
    <property type="protein sequence ID" value="VVD72879.1"/>
    <property type="molecule type" value="Genomic_DNA"/>
</dbReference>